<proteinExistence type="predicted"/>
<name>A0A0G3BS47_9BURK</name>
<dbReference type="Proteomes" id="UP000035352">
    <property type="component" value="Chromosome"/>
</dbReference>
<dbReference type="AlphaFoldDB" id="A0A0G3BS47"/>
<sequence length="86" mass="9718">MGREIIANKRYRTIKSGDRVLALFDQIQSIEVAREADDEGQETWRVSLYISWLSRVQIGRTTDATEVSIVGARLSTITGKKVVAHR</sequence>
<protein>
    <submittedName>
        <fullName evidence="1">Uncharacterized protein</fullName>
    </submittedName>
</protein>
<evidence type="ECO:0000313" key="2">
    <source>
        <dbReference type="Proteomes" id="UP000035352"/>
    </source>
</evidence>
<dbReference type="KEGG" id="pbh:AAW51_4082"/>
<accession>A0A0G3BS47</accession>
<reference evidence="1 2" key="1">
    <citation type="submission" date="2015-05" db="EMBL/GenBank/DDBJ databases">
        <authorList>
            <person name="Tang B."/>
            <person name="Yu Y."/>
        </authorList>
    </citation>
    <scope>NUCLEOTIDE SEQUENCE [LARGE SCALE GENOMIC DNA]</scope>
    <source>
        <strain evidence="1 2">DSM 7029</strain>
    </source>
</reference>
<gene>
    <name evidence="1" type="ORF">AAW51_4082</name>
</gene>
<keyword evidence="2" id="KW-1185">Reference proteome</keyword>
<organism evidence="1 2">
    <name type="scientific">Caldimonas brevitalea</name>
    <dbReference type="NCBI Taxonomy" id="413882"/>
    <lineage>
        <taxon>Bacteria</taxon>
        <taxon>Pseudomonadati</taxon>
        <taxon>Pseudomonadota</taxon>
        <taxon>Betaproteobacteria</taxon>
        <taxon>Burkholderiales</taxon>
        <taxon>Sphaerotilaceae</taxon>
        <taxon>Caldimonas</taxon>
    </lineage>
</organism>
<dbReference type="EMBL" id="CP011371">
    <property type="protein sequence ID" value="AKJ30773.1"/>
    <property type="molecule type" value="Genomic_DNA"/>
</dbReference>
<evidence type="ECO:0000313" key="1">
    <source>
        <dbReference type="EMBL" id="AKJ30773.1"/>
    </source>
</evidence>